<dbReference type="PROSITE" id="PS51163">
    <property type="entry name" value="YRDC"/>
    <property type="match status" value="1"/>
</dbReference>
<evidence type="ECO:0000256" key="6">
    <source>
        <dbReference type="ARBA" id="ARBA00022771"/>
    </source>
</evidence>
<dbReference type="EMBL" id="FNUK01000010">
    <property type="protein sequence ID" value="SEF76856.1"/>
    <property type="molecule type" value="Genomic_DNA"/>
</dbReference>
<dbReference type="Pfam" id="PF07503">
    <property type="entry name" value="zf-HYPF"/>
    <property type="match status" value="2"/>
</dbReference>
<dbReference type="InterPro" id="IPR055128">
    <property type="entry name" value="HypF_C_2"/>
</dbReference>
<evidence type="ECO:0000256" key="8">
    <source>
        <dbReference type="ARBA" id="ARBA00047645"/>
    </source>
</evidence>
<dbReference type="InterPro" id="IPR001792">
    <property type="entry name" value="Acylphosphatase-like_dom"/>
</dbReference>
<evidence type="ECO:0000256" key="5">
    <source>
        <dbReference type="ARBA" id="ARBA00022723"/>
    </source>
</evidence>
<dbReference type="InterPro" id="IPR051060">
    <property type="entry name" value="Carbamoyltrans_HypF-like"/>
</dbReference>
<dbReference type="GO" id="GO:0003725">
    <property type="term" value="F:double-stranded RNA binding"/>
    <property type="evidence" value="ECO:0007669"/>
    <property type="project" value="InterPro"/>
</dbReference>
<dbReference type="Gene3D" id="3.30.110.120">
    <property type="match status" value="1"/>
</dbReference>
<evidence type="ECO:0000313" key="15">
    <source>
        <dbReference type="Proteomes" id="UP000242850"/>
    </source>
</evidence>
<feature type="active site" evidence="11">
    <location>
        <position position="18"/>
    </location>
</feature>
<dbReference type="RefSeq" id="WP_103895937.1">
    <property type="nucleotide sequence ID" value="NZ_FNUK01000010.1"/>
</dbReference>
<dbReference type="GO" id="GO:0003998">
    <property type="term" value="F:acylphosphatase activity"/>
    <property type="evidence" value="ECO:0007669"/>
    <property type="project" value="UniProtKB-EC"/>
</dbReference>
<dbReference type="PIRSF" id="PIRSF006256">
    <property type="entry name" value="CMPcnvr_hdrg_mat"/>
    <property type="match status" value="1"/>
</dbReference>
<feature type="domain" description="Acylphosphatase-like" evidence="12">
    <location>
        <begin position="3"/>
        <end position="90"/>
    </location>
</feature>
<dbReference type="Pfam" id="PF22521">
    <property type="entry name" value="HypF_C_2"/>
    <property type="match status" value="1"/>
</dbReference>
<dbReference type="OrthoDB" id="9808093at2"/>
<dbReference type="PANTHER" id="PTHR42959:SF1">
    <property type="entry name" value="CARBAMOYLTRANSFERASE HYPF"/>
    <property type="match status" value="1"/>
</dbReference>
<dbReference type="EC" id="6.2.-.-" evidence="10"/>
<dbReference type="InterPro" id="IPR006070">
    <property type="entry name" value="Sua5-like_dom"/>
</dbReference>
<dbReference type="Pfam" id="PF00708">
    <property type="entry name" value="Acylphosphatase"/>
    <property type="match status" value="1"/>
</dbReference>
<organism evidence="14 15">
    <name type="scientific">Caloramator fervidus</name>
    <dbReference type="NCBI Taxonomy" id="29344"/>
    <lineage>
        <taxon>Bacteria</taxon>
        <taxon>Bacillati</taxon>
        <taxon>Bacillota</taxon>
        <taxon>Clostridia</taxon>
        <taxon>Eubacteriales</taxon>
        <taxon>Clostridiaceae</taxon>
        <taxon>Caloramator</taxon>
    </lineage>
</organism>
<comment type="similarity">
    <text evidence="3 10">Belongs to the carbamoyltransferase HypF family.</text>
</comment>
<dbReference type="Gene3D" id="3.90.870.50">
    <property type="match status" value="1"/>
</dbReference>
<keyword evidence="15" id="KW-1185">Reference proteome</keyword>
<evidence type="ECO:0000259" key="13">
    <source>
        <dbReference type="PROSITE" id="PS51163"/>
    </source>
</evidence>
<gene>
    <name evidence="14" type="ORF">SAMN05660865_00961</name>
</gene>
<dbReference type="InterPro" id="IPR041440">
    <property type="entry name" value="HypF_C"/>
</dbReference>
<name>A0A1H5UPA5_9CLOT</name>
<dbReference type="GO" id="GO:0051604">
    <property type="term" value="P:protein maturation"/>
    <property type="evidence" value="ECO:0007669"/>
    <property type="project" value="TreeGrafter"/>
</dbReference>
<keyword evidence="4" id="KW-0436">Ligase</keyword>
<dbReference type="Gene3D" id="3.30.420.360">
    <property type="match status" value="1"/>
</dbReference>
<dbReference type="InterPro" id="IPR036046">
    <property type="entry name" value="Acylphosphatase-like_dom_sf"/>
</dbReference>
<dbReference type="Proteomes" id="UP000242850">
    <property type="component" value="Unassembled WGS sequence"/>
</dbReference>
<accession>A0A1H5UPA5</accession>
<sequence>MQRAFIKVNGIVQGVGFRPFVNKLVEKYCLNGWIKNTSFGVEMEVEGDEENLKAFVHDIKNNPPKLAYIENLETEFFQDLKYYKEFNIIKSEEYNNKFTFISPDVGICEDCLRELFDENDKRYQYPFINCTNCGPRFTIIKDVPYDREKTTMNQFKMCEDCLREYRDIKDRRYHAQPNCCPECGPHLWFIDEKGNIFKNAIDKAIEYIKDGKIVAIKGIGGFHIACDAKNRNAVEKLRKRKGRDEKPFALMMKDVDVVKYYCYADEDEIEILNSYKRPIVLLRKKNNLFDHISENDSLGVMLPYTPLHYIIMQYFDVLVMTSGNPHDVPISYVNDEALIFLKDIVDGFLMHDRDIYVRCDDSIVKVFEGREYFIRRSRGYVPFPLKVNIESNILACGAEQKGSFALSKNGFVFLSQHIGELRNIETYKHFEEQIEHFKKLFDIKPEKIVCDMHPDYMSTHYASKVSKGLDIPLYKVQHHHAHMASCMVDNNIEGPVIGVVWDGTGFGLDGNIWGGEFLVGDYKEFKRVATIRSIKLPGMDKAVKEVYRIKYSILKDIFGGIPEKFIKTDDANIINLMLDKNINVATSTSIGRLFDGVASILGIKDRVTYEGQAAVLLESIAKESDLVYKYDIINGDIMILDWKPMIENIVEDLSFRDVSFIAAGFMNTLVKASLDIIDNLRRIYGINCVVVSGGVFQNIYLLKRMVAGLRNKGFDVYTHKRVSTNDEGIALGQLAVVANGGGFLCV</sequence>
<dbReference type="AlphaFoldDB" id="A0A1H5UPA5"/>
<dbReference type="SUPFAM" id="SSF54975">
    <property type="entry name" value="Acylphosphatase/BLUF domain-like"/>
    <property type="match status" value="1"/>
</dbReference>
<protein>
    <recommendedName>
        <fullName evidence="10">Carbamoyltransferase</fullName>
        <ecNumber evidence="10">6.2.-.-</ecNumber>
    </recommendedName>
</protein>
<dbReference type="GO" id="GO:0016743">
    <property type="term" value="F:carboxyl- or carbamoyltransferase activity"/>
    <property type="evidence" value="ECO:0007669"/>
    <property type="project" value="UniProtKB-UniRule"/>
</dbReference>
<evidence type="ECO:0000256" key="1">
    <source>
        <dbReference type="ARBA" id="ARBA00004711"/>
    </source>
</evidence>
<keyword evidence="6" id="KW-0863">Zinc-finger</keyword>
<evidence type="ECO:0000256" key="4">
    <source>
        <dbReference type="ARBA" id="ARBA00022598"/>
    </source>
</evidence>
<dbReference type="InterPro" id="IPR011125">
    <property type="entry name" value="Znf_HypF"/>
</dbReference>
<evidence type="ECO:0000256" key="7">
    <source>
        <dbReference type="ARBA" id="ARBA00022833"/>
    </source>
</evidence>
<dbReference type="GO" id="GO:0008270">
    <property type="term" value="F:zinc ion binding"/>
    <property type="evidence" value="ECO:0007669"/>
    <property type="project" value="UniProtKB-KW"/>
</dbReference>
<dbReference type="Pfam" id="PF01300">
    <property type="entry name" value="Sua5_yciO_yrdC"/>
    <property type="match status" value="1"/>
</dbReference>
<evidence type="ECO:0000256" key="11">
    <source>
        <dbReference type="PROSITE-ProRule" id="PRU00520"/>
    </source>
</evidence>
<dbReference type="PROSITE" id="PS51160">
    <property type="entry name" value="ACYLPHOSPHATASE_3"/>
    <property type="match status" value="1"/>
</dbReference>
<keyword evidence="5" id="KW-0479">Metal-binding</keyword>
<evidence type="ECO:0000256" key="2">
    <source>
        <dbReference type="ARBA" id="ARBA00005614"/>
    </source>
</evidence>
<comment type="similarity">
    <text evidence="2">Belongs to the acylphosphatase family.</text>
</comment>
<keyword evidence="7" id="KW-0862">Zinc</keyword>
<evidence type="ECO:0000313" key="14">
    <source>
        <dbReference type="EMBL" id="SEF76856.1"/>
    </source>
</evidence>
<dbReference type="FunFam" id="3.30.420.40:FF:000124">
    <property type="entry name" value="Carbamoyltransferase HypF"/>
    <property type="match status" value="1"/>
</dbReference>
<feature type="active site" evidence="11">
    <location>
        <position position="36"/>
    </location>
</feature>
<comment type="catalytic activity">
    <reaction evidence="9">
        <text>C-terminal L-cysteinyl-[HypE protein] + carbamoyl phosphate + ATP + H2O = C-terminal S-carboxamide-L-cysteinyl-[HypE protein] + AMP + phosphate + diphosphate + H(+)</text>
        <dbReference type="Rhea" id="RHEA:55636"/>
        <dbReference type="Rhea" id="RHEA-COMP:14247"/>
        <dbReference type="Rhea" id="RHEA-COMP:14392"/>
        <dbReference type="ChEBI" id="CHEBI:15377"/>
        <dbReference type="ChEBI" id="CHEBI:15378"/>
        <dbReference type="ChEBI" id="CHEBI:30616"/>
        <dbReference type="ChEBI" id="CHEBI:33019"/>
        <dbReference type="ChEBI" id="CHEBI:43474"/>
        <dbReference type="ChEBI" id="CHEBI:58228"/>
        <dbReference type="ChEBI" id="CHEBI:76913"/>
        <dbReference type="ChEBI" id="CHEBI:139126"/>
        <dbReference type="ChEBI" id="CHEBI:456215"/>
    </reaction>
</comment>
<dbReference type="PANTHER" id="PTHR42959">
    <property type="entry name" value="CARBAMOYLTRANSFERASE"/>
    <property type="match status" value="1"/>
</dbReference>
<comment type="pathway">
    <text evidence="1">Protein modification; [NiFe] hydrogenase maturation.</text>
</comment>
<dbReference type="NCBIfam" id="TIGR00143">
    <property type="entry name" value="hypF"/>
    <property type="match status" value="1"/>
</dbReference>
<dbReference type="SUPFAM" id="SSF55821">
    <property type="entry name" value="YrdC/RibB"/>
    <property type="match status" value="1"/>
</dbReference>
<comment type="catalytic activity">
    <reaction evidence="8 11">
        <text>an acyl phosphate + H2O = a carboxylate + phosphate + H(+)</text>
        <dbReference type="Rhea" id="RHEA:14965"/>
        <dbReference type="ChEBI" id="CHEBI:15377"/>
        <dbReference type="ChEBI" id="CHEBI:15378"/>
        <dbReference type="ChEBI" id="CHEBI:29067"/>
        <dbReference type="ChEBI" id="CHEBI:43474"/>
        <dbReference type="ChEBI" id="CHEBI:59918"/>
        <dbReference type="EC" id="3.6.1.7"/>
    </reaction>
</comment>
<dbReference type="InterPro" id="IPR017968">
    <property type="entry name" value="Acylphosphatase_CS"/>
</dbReference>
<dbReference type="InterPro" id="IPR004421">
    <property type="entry name" value="Carbamoyltransferase_HypF"/>
</dbReference>
<dbReference type="InterPro" id="IPR017945">
    <property type="entry name" value="DHBP_synth_RibB-like_a/b_dom"/>
</dbReference>
<dbReference type="UniPathway" id="UPA00335"/>
<feature type="domain" description="YrdC-like" evidence="13">
    <location>
        <begin position="198"/>
        <end position="379"/>
    </location>
</feature>
<evidence type="ECO:0000256" key="3">
    <source>
        <dbReference type="ARBA" id="ARBA00008097"/>
    </source>
</evidence>
<keyword evidence="11" id="KW-0378">Hydrolase</keyword>
<evidence type="ECO:0000256" key="9">
    <source>
        <dbReference type="ARBA" id="ARBA00048220"/>
    </source>
</evidence>
<reference evidence="15" key="1">
    <citation type="submission" date="2016-10" db="EMBL/GenBank/DDBJ databases">
        <authorList>
            <person name="Varghese N."/>
            <person name="Submissions S."/>
        </authorList>
    </citation>
    <scope>NUCLEOTIDE SEQUENCE [LARGE SCALE GENOMIC DNA]</scope>
    <source>
        <strain evidence="15">DSM 5463</strain>
    </source>
</reference>
<dbReference type="Gene3D" id="3.30.420.40">
    <property type="match status" value="1"/>
</dbReference>
<evidence type="ECO:0000256" key="10">
    <source>
        <dbReference type="PIRNR" id="PIRNR006256"/>
    </source>
</evidence>
<dbReference type="Pfam" id="PF17788">
    <property type="entry name" value="HypF_C"/>
    <property type="match status" value="1"/>
</dbReference>
<dbReference type="PROSITE" id="PS00150">
    <property type="entry name" value="ACYLPHOSPHATASE_1"/>
    <property type="match status" value="1"/>
</dbReference>
<dbReference type="GO" id="GO:0016874">
    <property type="term" value="F:ligase activity"/>
    <property type="evidence" value="ECO:0007669"/>
    <property type="project" value="UniProtKB-UniRule"/>
</dbReference>
<proteinExistence type="inferred from homology"/>
<evidence type="ECO:0000259" key="12">
    <source>
        <dbReference type="PROSITE" id="PS51160"/>
    </source>
</evidence>